<evidence type="ECO:0000256" key="9">
    <source>
        <dbReference type="ARBA" id="ARBA00022776"/>
    </source>
</evidence>
<evidence type="ECO:0000256" key="5">
    <source>
        <dbReference type="ARBA" id="ARBA00022454"/>
    </source>
</evidence>
<keyword evidence="11" id="KW-0995">Kinetochore</keyword>
<evidence type="ECO:0000313" key="22">
    <source>
        <dbReference type="Proteomes" id="UP000189580"/>
    </source>
</evidence>
<keyword evidence="6" id="KW-0963">Cytoplasm</keyword>
<dbReference type="EMBL" id="CP014503">
    <property type="protein sequence ID" value="ANB15402.1"/>
    <property type="molecule type" value="Genomic_DNA"/>
</dbReference>
<dbReference type="InterPro" id="IPR013960">
    <property type="entry name" value="DASH_Duo1"/>
</dbReference>
<comment type="subcellular location">
    <subcellularLocation>
        <location evidence="3">Chromosome</location>
        <location evidence="3">Centromere</location>
        <location evidence="3">Kinetochore</location>
    </subcellularLocation>
    <subcellularLocation>
        <location evidence="2">Cytoplasm</location>
        <location evidence="2">Cytoskeleton</location>
        <location evidence="2">Spindle</location>
    </subcellularLocation>
    <subcellularLocation>
        <location evidence="1">Nucleus</location>
    </subcellularLocation>
</comment>
<evidence type="ECO:0000256" key="11">
    <source>
        <dbReference type="ARBA" id="ARBA00022838"/>
    </source>
</evidence>
<evidence type="ECO:0000313" key="21">
    <source>
        <dbReference type="EMBL" id="ANB15402.1"/>
    </source>
</evidence>
<evidence type="ECO:0000256" key="19">
    <source>
        <dbReference type="SAM" id="Coils"/>
    </source>
</evidence>
<dbReference type="GO" id="GO:0000278">
    <property type="term" value="P:mitotic cell cycle"/>
    <property type="evidence" value="ECO:0007669"/>
    <property type="project" value="InterPro"/>
</dbReference>
<dbReference type="GO" id="GO:0007059">
    <property type="term" value="P:chromosome segregation"/>
    <property type="evidence" value="ECO:0007669"/>
    <property type="project" value="UniProtKB-KW"/>
</dbReference>
<proteinExistence type="inferred from homology"/>
<dbReference type="KEGG" id="slb:AWJ20_3029"/>
<evidence type="ECO:0000256" key="17">
    <source>
        <dbReference type="ARBA" id="ARBA00044152"/>
    </source>
</evidence>
<keyword evidence="5" id="KW-0158">Chromosome</keyword>
<reference evidence="21 22" key="1">
    <citation type="submission" date="2016-02" db="EMBL/GenBank/DDBJ databases">
        <title>Complete genome sequence and transcriptome regulation of the pentose utilising yeast Sugiyamaella lignohabitans.</title>
        <authorList>
            <person name="Bellasio M."/>
            <person name="Peymann A."/>
            <person name="Valli M."/>
            <person name="Sipitzky M."/>
            <person name="Graf A."/>
            <person name="Sauer M."/>
            <person name="Marx H."/>
            <person name="Mattanovich D."/>
        </authorList>
    </citation>
    <scope>NUCLEOTIDE SEQUENCE [LARGE SCALE GENOMIC DNA]</scope>
    <source>
        <strain evidence="21 22">CBS 10342</strain>
    </source>
</reference>
<feature type="coiled-coil region" evidence="19">
    <location>
        <begin position="123"/>
        <end position="170"/>
    </location>
</feature>
<keyword evidence="14" id="KW-0539">Nucleus</keyword>
<evidence type="ECO:0000256" key="3">
    <source>
        <dbReference type="ARBA" id="ARBA00004629"/>
    </source>
</evidence>
<dbReference type="PANTHER" id="PTHR28216">
    <property type="entry name" value="DASH COMPLEX SUBUNIT DUO1"/>
    <property type="match status" value="1"/>
</dbReference>
<evidence type="ECO:0000256" key="4">
    <source>
        <dbReference type="ARBA" id="ARBA00005366"/>
    </source>
</evidence>
<evidence type="ECO:0000256" key="15">
    <source>
        <dbReference type="ARBA" id="ARBA00023306"/>
    </source>
</evidence>
<evidence type="ECO:0000256" key="8">
    <source>
        <dbReference type="ARBA" id="ARBA00022701"/>
    </source>
</evidence>
<keyword evidence="8" id="KW-0493">Microtubule</keyword>
<evidence type="ECO:0000256" key="20">
    <source>
        <dbReference type="SAM" id="MobiDB-lite"/>
    </source>
</evidence>
<feature type="compositionally biased region" description="Polar residues" evidence="20">
    <location>
        <begin position="194"/>
        <end position="211"/>
    </location>
</feature>
<keyword evidence="13" id="KW-0206">Cytoskeleton</keyword>
<gene>
    <name evidence="21" type="ORF">AWJ20_3029</name>
</gene>
<feature type="compositionally biased region" description="Low complexity" evidence="20">
    <location>
        <begin position="183"/>
        <end position="193"/>
    </location>
</feature>
<evidence type="ECO:0000256" key="6">
    <source>
        <dbReference type="ARBA" id="ARBA00022490"/>
    </source>
</evidence>
<dbReference type="OrthoDB" id="5599235at2759"/>
<evidence type="ECO:0000256" key="7">
    <source>
        <dbReference type="ARBA" id="ARBA00022618"/>
    </source>
</evidence>
<keyword evidence="10" id="KW-0159">Chromosome partition</keyword>
<dbReference type="AlphaFoldDB" id="A0A167FK46"/>
<protein>
    <recommendedName>
        <fullName evidence="17">DASH complex subunit DUO1</fullName>
    </recommendedName>
    <alternativeName>
        <fullName evidence="18">Outer kinetochore protein DUO1</fullName>
    </alternativeName>
</protein>
<evidence type="ECO:0000256" key="10">
    <source>
        <dbReference type="ARBA" id="ARBA00022829"/>
    </source>
</evidence>
<dbReference type="GeneID" id="30035006"/>
<keyword evidence="15" id="KW-0131">Cell cycle</keyword>
<keyword evidence="22" id="KW-1185">Reference proteome</keyword>
<dbReference type="RefSeq" id="XP_018737879.1">
    <property type="nucleotide sequence ID" value="XM_018880019.1"/>
</dbReference>
<keyword evidence="12 19" id="KW-0175">Coiled coil</keyword>
<feature type="compositionally biased region" description="Low complexity" evidence="20">
    <location>
        <begin position="219"/>
        <end position="229"/>
    </location>
</feature>
<dbReference type="GO" id="GO:0051301">
    <property type="term" value="P:cell division"/>
    <property type="evidence" value="ECO:0007669"/>
    <property type="project" value="UniProtKB-KW"/>
</dbReference>
<evidence type="ECO:0000256" key="2">
    <source>
        <dbReference type="ARBA" id="ARBA00004186"/>
    </source>
</evidence>
<comment type="similarity">
    <text evidence="4">Belongs to the DASH complex DUO1 family.</text>
</comment>
<dbReference type="Proteomes" id="UP000189580">
    <property type="component" value="Chromosome b"/>
</dbReference>
<evidence type="ECO:0000256" key="1">
    <source>
        <dbReference type="ARBA" id="ARBA00004123"/>
    </source>
</evidence>
<keyword evidence="9" id="KW-0498">Mitosis</keyword>
<dbReference type="Pfam" id="PF08651">
    <property type="entry name" value="DASH_Duo1"/>
    <property type="match status" value="1"/>
</dbReference>
<feature type="region of interest" description="Disordered" evidence="20">
    <location>
        <begin position="179"/>
        <end position="244"/>
    </location>
</feature>
<evidence type="ECO:0000256" key="18">
    <source>
        <dbReference type="ARBA" id="ARBA00044358"/>
    </source>
</evidence>
<keyword evidence="7" id="KW-0132">Cell division</keyword>
<evidence type="ECO:0000256" key="14">
    <source>
        <dbReference type="ARBA" id="ARBA00023242"/>
    </source>
</evidence>
<evidence type="ECO:0000256" key="12">
    <source>
        <dbReference type="ARBA" id="ARBA00023054"/>
    </source>
</evidence>
<dbReference type="GO" id="GO:0072686">
    <property type="term" value="C:mitotic spindle"/>
    <property type="evidence" value="ECO:0007669"/>
    <property type="project" value="InterPro"/>
</dbReference>
<accession>A0A167FK46</accession>
<evidence type="ECO:0000256" key="16">
    <source>
        <dbReference type="ARBA" id="ARBA00023328"/>
    </source>
</evidence>
<organism evidence="21 22">
    <name type="scientific">Sugiyamaella lignohabitans</name>
    <dbReference type="NCBI Taxonomy" id="796027"/>
    <lineage>
        <taxon>Eukaryota</taxon>
        <taxon>Fungi</taxon>
        <taxon>Dikarya</taxon>
        <taxon>Ascomycota</taxon>
        <taxon>Saccharomycotina</taxon>
        <taxon>Dipodascomycetes</taxon>
        <taxon>Dipodascales</taxon>
        <taxon>Trichomonascaceae</taxon>
        <taxon>Sugiyamaella</taxon>
    </lineage>
</organism>
<name>A0A167FK46_9ASCO</name>
<dbReference type="PANTHER" id="PTHR28216:SF1">
    <property type="entry name" value="DASH COMPLEX SUBUNIT DUO1"/>
    <property type="match status" value="1"/>
</dbReference>
<dbReference type="GO" id="GO:0042729">
    <property type="term" value="C:DASH complex"/>
    <property type="evidence" value="ECO:0007669"/>
    <property type="project" value="InterPro"/>
</dbReference>
<dbReference type="GO" id="GO:0005874">
    <property type="term" value="C:microtubule"/>
    <property type="evidence" value="ECO:0007669"/>
    <property type="project" value="UniProtKB-KW"/>
</dbReference>
<evidence type="ECO:0000256" key="13">
    <source>
        <dbReference type="ARBA" id="ARBA00023212"/>
    </source>
</evidence>
<keyword evidence="16" id="KW-0137">Centromere</keyword>
<sequence length="244" mass="27522">MNTDAIGRNMGDKKQAVTDLANSLESFKTSTTSAKHKTLVGHERQTALNAELDQVRQINGLVQDVLQSVNHTNSNLESALISSTNSNQLLDMWVRILSQTEHTQRLLSNRNWQGQTKDEQLIAERALEKARQEELERQKREQLRQLELENQRREQILAEKRRAKEELLQKRIYGKRAPSVPITSATSAGTGSTRRNASGLTGNSALNQRPTRPNRPTEETNSSSLNSTSRIRPPTGITRSRYIS</sequence>